<keyword evidence="3" id="KW-0804">Transcription</keyword>
<proteinExistence type="predicted"/>
<dbReference type="PROSITE" id="PS50995">
    <property type="entry name" value="HTH_MARR_2"/>
    <property type="match status" value="1"/>
</dbReference>
<reference evidence="5 6" key="1">
    <citation type="submission" date="2017-07" db="EMBL/GenBank/DDBJ databases">
        <title>Paenibacillus herberti R33 genome sequencing and assembly.</title>
        <authorList>
            <person name="Su W."/>
        </authorList>
    </citation>
    <scope>NUCLEOTIDE SEQUENCE [LARGE SCALE GENOMIC DNA]</scope>
    <source>
        <strain evidence="5 6">R33</strain>
    </source>
</reference>
<feature type="domain" description="HTH marR-type" evidence="4">
    <location>
        <begin position="6"/>
        <end position="135"/>
    </location>
</feature>
<dbReference type="GO" id="GO:0003700">
    <property type="term" value="F:DNA-binding transcription factor activity"/>
    <property type="evidence" value="ECO:0007669"/>
    <property type="project" value="InterPro"/>
</dbReference>
<dbReference type="CDD" id="cd00090">
    <property type="entry name" value="HTH_ARSR"/>
    <property type="match status" value="1"/>
</dbReference>
<accession>A0A229NY01</accession>
<dbReference type="PANTHER" id="PTHR42756">
    <property type="entry name" value="TRANSCRIPTIONAL REGULATOR, MARR"/>
    <property type="match status" value="1"/>
</dbReference>
<dbReference type="EMBL" id="NMUQ01000002">
    <property type="protein sequence ID" value="OXM14896.1"/>
    <property type="molecule type" value="Genomic_DNA"/>
</dbReference>
<organism evidence="5 6">
    <name type="scientific">Paenibacillus herberti</name>
    <dbReference type="NCBI Taxonomy" id="1619309"/>
    <lineage>
        <taxon>Bacteria</taxon>
        <taxon>Bacillati</taxon>
        <taxon>Bacillota</taxon>
        <taxon>Bacilli</taxon>
        <taxon>Bacillales</taxon>
        <taxon>Paenibacillaceae</taxon>
        <taxon>Paenibacillus</taxon>
    </lineage>
</organism>
<dbReference type="PANTHER" id="PTHR42756:SF1">
    <property type="entry name" value="TRANSCRIPTIONAL REPRESSOR OF EMRAB OPERON"/>
    <property type="match status" value="1"/>
</dbReference>
<dbReference type="Proteomes" id="UP000215145">
    <property type="component" value="Unassembled WGS sequence"/>
</dbReference>
<dbReference type="AlphaFoldDB" id="A0A229NY01"/>
<comment type="caution">
    <text evidence="5">The sequence shown here is derived from an EMBL/GenBank/DDBJ whole genome shotgun (WGS) entry which is preliminary data.</text>
</comment>
<dbReference type="InterPro" id="IPR036390">
    <property type="entry name" value="WH_DNA-bd_sf"/>
</dbReference>
<evidence type="ECO:0000256" key="1">
    <source>
        <dbReference type="ARBA" id="ARBA00023015"/>
    </source>
</evidence>
<protein>
    <submittedName>
        <fullName evidence="5">Transcriptional regulator</fullName>
    </submittedName>
</protein>
<name>A0A229NY01_9BACL</name>
<dbReference type="Pfam" id="PF01047">
    <property type="entry name" value="MarR"/>
    <property type="match status" value="1"/>
</dbReference>
<dbReference type="Gene3D" id="1.10.10.10">
    <property type="entry name" value="Winged helix-like DNA-binding domain superfamily/Winged helix DNA-binding domain"/>
    <property type="match status" value="1"/>
</dbReference>
<dbReference type="SUPFAM" id="SSF46785">
    <property type="entry name" value="Winged helix' DNA-binding domain"/>
    <property type="match status" value="1"/>
</dbReference>
<evidence type="ECO:0000256" key="2">
    <source>
        <dbReference type="ARBA" id="ARBA00023125"/>
    </source>
</evidence>
<dbReference type="SMART" id="SM00347">
    <property type="entry name" value="HTH_MARR"/>
    <property type="match status" value="1"/>
</dbReference>
<dbReference type="InterPro" id="IPR000835">
    <property type="entry name" value="HTH_MarR-typ"/>
</dbReference>
<dbReference type="RefSeq" id="WP_089525713.1">
    <property type="nucleotide sequence ID" value="NZ_NMUQ01000002.1"/>
</dbReference>
<evidence type="ECO:0000256" key="3">
    <source>
        <dbReference type="ARBA" id="ARBA00023163"/>
    </source>
</evidence>
<keyword evidence="6" id="KW-1185">Reference proteome</keyword>
<evidence type="ECO:0000313" key="6">
    <source>
        <dbReference type="Proteomes" id="UP000215145"/>
    </source>
</evidence>
<dbReference type="InterPro" id="IPR011991">
    <property type="entry name" value="ArsR-like_HTH"/>
</dbReference>
<keyword evidence="2" id="KW-0238">DNA-binding</keyword>
<keyword evidence="1" id="KW-0805">Transcription regulation</keyword>
<gene>
    <name evidence="5" type="ORF">CGZ75_18710</name>
</gene>
<evidence type="ECO:0000259" key="4">
    <source>
        <dbReference type="PROSITE" id="PS50995"/>
    </source>
</evidence>
<dbReference type="InterPro" id="IPR036388">
    <property type="entry name" value="WH-like_DNA-bd_sf"/>
</dbReference>
<dbReference type="PRINTS" id="PR00598">
    <property type="entry name" value="HTHMARR"/>
</dbReference>
<sequence>MSSCQTKDLLYMLIHLNKQLACRFEADVGLSPNRLELLCRLSREEEISQSELQKAVSIDPAAVTRHVQQMEAEGILVRTRSNEDNRIALVRLTEKGKAWIDNRSREKDQFMEKLQEQLSAEDRQELIRLLSALGRSMESVGSGRKADEPVQK</sequence>
<dbReference type="OrthoDB" id="2366010at2"/>
<evidence type="ECO:0000313" key="5">
    <source>
        <dbReference type="EMBL" id="OXM14896.1"/>
    </source>
</evidence>
<dbReference type="GO" id="GO:0003677">
    <property type="term" value="F:DNA binding"/>
    <property type="evidence" value="ECO:0007669"/>
    <property type="project" value="UniProtKB-KW"/>
</dbReference>